<keyword evidence="4" id="KW-1185">Reference proteome</keyword>
<dbReference type="Proteomes" id="UP000244956">
    <property type="component" value="Unassembled WGS sequence"/>
</dbReference>
<gene>
    <name evidence="3" type="ORF">DDZ16_11735</name>
</gene>
<dbReference type="AlphaFoldDB" id="A0A2U2B865"/>
<name>A0A2U2B865_9BACT</name>
<proteinExistence type="predicted"/>
<feature type="chain" id="PRO_5015688731" description="DUF302 domain-containing protein" evidence="1">
    <location>
        <begin position="31"/>
        <end position="164"/>
    </location>
</feature>
<keyword evidence="1" id="KW-0732">Signal</keyword>
<dbReference type="Gene3D" id="3.30.310.70">
    <property type="entry name" value="TT1751-like domain"/>
    <property type="match status" value="1"/>
</dbReference>
<accession>A0A2U2B865</accession>
<dbReference type="InterPro" id="IPR005180">
    <property type="entry name" value="DUF302"/>
</dbReference>
<protein>
    <recommendedName>
        <fullName evidence="2">DUF302 domain-containing protein</fullName>
    </recommendedName>
</protein>
<comment type="caution">
    <text evidence="3">The sequence shown here is derived from an EMBL/GenBank/DDBJ whole genome shotgun (WGS) entry which is preliminary data.</text>
</comment>
<reference evidence="3 4" key="1">
    <citation type="submission" date="2018-05" db="EMBL/GenBank/DDBJ databases">
        <title>Marinilabilia rubrum sp. nov., isolated from saltern sediment.</title>
        <authorList>
            <person name="Zhang R."/>
        </authorList>
    </citation>
    <scope>NUCLEOTIDE SEQUENCE [LARGE SCALE GENOMIC DNA]</scope>
    <source>
        <strain evidence="3 4">WTE16</strain>
    </source>
</reference>
<sequence length="164" mass="18396">MFLCKKLKAMKQFRVLATLLFIGIAMVANAQKSPSITIEKQSKFQLDKTVETIRKSAKDAGWSIPTEHDMQASMKKAGKDVKPTKIIVLCNAEHAFKVLDNDQMKHFLALMPCRVSVYEKADGNTYLSMMNLKALSENTDQETKALMANVQNDINDIIKGVIED</sequence>
<organism evidence="3 4">
    <name type="scientific">Marinilabilia rubra</name>
    <dbReference type="NCBI Taxonomy" id="2162893"/>
    <lineage>
        <taxon>Bacteria</taxon>
        <taxon>Pseudomonadati</taxon>
        <taxon>Bacteroidota</taxon>
        <taxon>Bacteroidia</taxon>
        <taxon>Marinilabiliales</taxon>
        <taxon>Marinilabiliaceae</taxon>
        <taxon>Marinilabilia</taxon>
    </lineage>
</organism>
<evidence type="ECO:0000313" key="4">
    <source>
        <dbReference type="Proteomes" id="UP000244956"/>
    </source>
</evidence>
<dbReference type="PANTHER" id="PTHR38342:SF1">
    <property type="entry name" value="SLR5037 PROTEIN"/>
    <property type="match status" value="1"/>
</dbReference>
<dbReference type="InterPro" id="IPR035923">
    <property type="entry name" value="TT1751-like_sf"/>
</dbReference>
<dbReference type="EMBL" id="QEWP01000008">
    <property type="protein sequence ID" value="PWD99258.1"/>
    <property type="molecule type" value="Genomic_DNA"/>
</dbReference>
<feature type="domain" description="DUF302" evidence="2">
    <location>
        <begin position="68"/>
        <end position="131"/>
    </location>
</feature>
<evidence type="ECO:0000259" key="2">
    <source>
        <dbReference type="Pfam" id="PF03625"/>
    </source>
</evidence>
<dbReference type="CDD" id="cd14797">
    <property type="entry name" value="DUF302"/>
    <property type="match status" value="1"/>
</dbReference>
<feature type="signal peptide" evidence="1">
    <location>
        <begin position="1"/>
        <end position="30"/>
    </location>
</feature>
<dbReference type="SUPFAM" id="SSF103247">
    <property type="entry name" value="TT1751-like"/>
    <property type="match status" value="1"/>
</dbReference>
<dbReference type="Pfam" id="PF03625">
    <property type="entry name" value="DUF302"/>
    <property type="match status" value="1"/>
</dbReference>
<evidence type="ECO:0000313" key="3">
    <source>
        <dbReference type="EMBL" id="PWD99258.1"/>
    </source>
</evidence>
<dbReference type="PANTHER" id="PTHR38342">
    <property type="entry name" value="SLR5037 PROTEIN"/>
    <property type="match status" value="1"/>
</dbReference>
<evidence type="ECO:0000256" key="1">
    <source>
        <dbReference type="SAM" id="SignalP"/>
    </source>
</evidence>